<dbReference type="EMBL" id="UFSX01000001">
    <property type="protein sequence ID" value="SUV28995.1"/>
    <property type="molecule type" value="Genomic_DNA"/>
</dbReference>
<dbReference type="SUPFAM" id="SSF52833">
    <property type="entry name" value="Thioredoxin-like"/>
    <property type="match status" value="1"/>
</dbReference>
<feature type="domain" description="Thioredoxin-like fold" evidence="2">
    <location>
        <begin position="208"/>
        <end position="301"/>
    </location>
</feature>
<evidence type="ECO:0000313" key="4">
    <source>
        <dbReference type="EMBL" id="SUV28995.1"/>
    </source>
</evidence>
<dbReference type="Pfam" id="PF13905">
    <property type="entry name" value="Thioredoxin_8"/>
    <property type="match status" value="1"/>
</dbReference>
<dbReference type="GeneID" id="93070886"/>
<gene>
    <name evidence="4" type="ORF">NCTC11155_00957</name>
</gene>
<feature type="domain" description="DUF5106" evidence="3">
    <location>
        <begin position="25"/>
        <end position="180"/>
    </location>
</feature>
<organism evidence="4 5">
    <name type="scientific">Bacteroides eggerthii</name>
    <dbReference type="NCBI Taxonomy" id="28111"/>
    <lineage>
        <taxon>Bacteria</taxon>
        <taxon>Pseudomonadati</taxon>
        <taxon>Bacteroidota</taxon>
        <taxon>Bacteroidia</taxon>
        <taxon>Bacteroidales</taxon>
        <taxon>Bacteroidaceae</taxon>
        <taxon>Bacteroides</taxon>
    </lineage>
</organism>
<dbReference type="InterPro" id="IPR033395">
    <property type="entry name" value="DUF5106"/>
</dbReference>
<accession>A0A380YJH3</accession>
<protein>
    <submittedName>
        <fullName evidence="4">Peroxiredoxin</fullName>
    </submittedName>
</protein>
<evidence type="ECO:0000256" key="1">
    <source>
        <dbReference type="SAM" id="SignalP"/>
    </source>
</evidence>
<dbReference type="STRING" id="483216.BACEGG_01819"/>
<dbReference type="OrthoDB" id="9805634at2"/>
<sequence>MKKTKIIKLLPAYILLPLLLNTNTACSNGQASIKQSKVIETDTITTLTLPTIPVMLNTTEQRADYLARHYWDNVNFADSNYIHHPEVTEQGWVNFIDILQLVPASTADIALKTLLTQAEKEKKCYMYLTSLADKYLYDPNSPMRNEELYISVLDAMLKSPILDDTEKIRPKARRALAQKNRIGTKALDFTYTLANGKQGTLYALKAPYTLLFINNPGCHACNETIKALKQSPTVSQAIAQHKVKVLSLYPDIDLAEWQKHLSDFPSDWINGYDKKQMIDQKNLYDLKAIPTLYLLDKDKTVLLKDATAEEIEEYLQKNI</sequence>
<evidence type="ECO:0000313" key="5">
    <source>
        <dbReference type="Proteomes" id="UP000254424"/>
    </source>
</evidence>
<evidence type="ECO:0000259" key="3">
    <source>
        <dbReference type="Pfam" id="PF17127"/>
    </source>
</evidence>
<feature type="signal peptide" evidence="1">
    <location>
        <begin position="1"/>
        <end position="27"/>
    </location>
</feature>
<dbReference type="InterPro" id="IPR012336">
    <property type="entry name" value="Thioredoxin-like_fold"/>
</dbReference>
<feature type="chain" id="PRO_5016780731" evidence="1">
    <location>
        <begin position="28"/>
        <end position="319"/>
    </location>
</feature>
<dbReference type="AlphaFoldDB" id="A0A380YJH3"/>
<keyword evidence="1" id="KW-0732">Signal</keyword>
<dbReference type="RefSeq" id="WP_004290108.1">
    <property type="nucleotide sequence ID" value="NZ_CABKNQ010000019.1"/>
</dbReference>
<proteinExistence type="predicted"/>
<name>A0A380YJH3_9BACE</name>
<evidence type="ECO:0000259" key="2">
    <source>
        <dbReference type="Pfam" id="PF13905"/>
    </source>
</evidence>
<dbReference type="Gene3D" id="3.40.30.10">
    <property type="entry name" value="Glutaredoxin"/>
    <property type="match status" value="1"/>
</dbReference>
<reference evidence="4 5" key="1">
    <citation type="submission" date="2018-06" db="EMBL/GenBank/DDBJ databases">
        <authorList>
            <consortium name="Pathogen Informatics"/>
            <person name="Doyle S."/>
        </authorList>
    </citation>
    <scope>NUCLEOTIDE SEQUENCE [LARGE SCALE GENOMIC DNA]</scope>
    <source>
        <strain evidence="4 5">NCTC11155</strain>
    </source>
</reference>
<dbReference type="Pfam" id="PF17127">
    <property type="entry name" value="DUF5106"/>
    <property type="match status" value="1"/>
</dbReference>
<dbReference type="Proteomes" id="UP000254424">
    <property type="component" value="Unassembled WGS sequence"/>
</dbReference>
<dbReference type="InterPro" id="IPR036249">
    <property type="entry name" value="Thioredoxin-like_sf"/>
</dbReference>